<dbReference type="KEGG" id="tet:TTHERM_00616150"/>
<name>I7M3W8_TETTS</name>
<keyword evidence="1" id="KW-0175">Coiled coil</keyword>
<dbReference type="GeneID" id="7838876"/>
<reference evidence="3" key="1">
    <citation type="journal article" date="2006" name="PLoS Biol.">
        <title>Macronuclear genome sequence of the ciliate Tetrahymena thermophila, a model eukaryote.</title>
        <authorList>
            <person name="Eisen J.A."/>
            <person name="Coyne R.S."/>
            <person name="Wu M."/>
            <person name="Wu D."/>
            <person name="Thiagarajan M."/>
            <person name="Wortman J.R."/>
            <person name="Badger J.H."/>
            <person name="Ren Q."/>
            <person name="Amedeo P."/>
            <person name="Jones K.M."/>
            <person name="Tallon L.J."/>
            <person name="Delcher A.L."/>
            <person name="Salzberg S.L."/>
            <person name="Silva J.C."/>
            <person name="Haas B.J."/>
            <person name="Majoros W.H."/>
            <person name="Farzad M."/>
            <person name="Carlton J.M."/>
            <person name="Smith R.K. Jr."/>
            <person name="Garg J."/>
            <person name="Pearlman R.E."/>
            <person name="Karrer K.M."/>
            <person name="Sun L."/>
            <person name="Manning G."/>
            <person name="Elde N.C."/>
            <person name="Turkewitz A.P."/>
            <person name="Asai D.J."/>
            <person name="Wilkes D.E."/>
            <person name="Wang Y."/>
            <person name="Cai H."/>
            <person name="Collins K."/>
            <person name="Stewart B.A."/>
            <person name="Lee S.R."/>
            <person name="Wilamowska K."/>
            <person name="Weinberg Z."/>
            <person name="Ruzzo W.L."/>
            <person name="Wloga D."/>
            <person name="Gaertig J."/>
            <person name="Frankel J."/>
            <person name="Tsao C.-C."/>
            <person name="Gorovsky M.A."/>
            <person name="Keeling P.J."/>
            <person name="Waller R.F."/>
            <person name="Patron N.J."/>
            <person name="Cherry J.M."/>
            <person name="Stover N.A."/>
            <person name="Krieger C.J."/>
            <person name="del Toro C."/>
            <person name="Ryder H.F."/>
            <person name="Williamson S.C."/>
            <person name="Barbeau R.A."/>
            <person name="Hamilton E.P."/>
            <person name="Orias E."/>
        </authorList>
    </citation>
    <scope>NUCLEOTIDE SEQUENCE [LARGE SCALE GENOMIC DNA]</scope>
    <source>
        <strain evidence="3">SB210</strain>
    </source>
</reference>
<dbReference type="OrthoDB" id="294594at2759"/>
<gene>
    <name evidence="2" type="ORF">TTHERM_00616150</name>
</gene>
<proteinExistence type="predicted"/>
<dbReference type="EMBL" id="GG662448">
    <property type="protein sequence ID" value="EAS04440.2"/>
    <property type="molecule type" value="Genomic_DNA"/>
</dbReference>
<evidence type="ECO:0000313" key="2">
    <source>
        <dbReference type="EMBL" id="EAS04440.2"/>
    </source>
</evidence>
<evidence type="ECO:0000256" key="1">
    <source>
        <dbReference type="SAM" id="Coils"/>
    </source>
</evidence>
<feature type="coiled-coil region" evidence="1">
    <location>
        <begin position="125"/>
        <end position="183"/>
    </location>
</feature>
<sequence length="354" mass="42544">MSEYGWLAESTIIPKKPGKKIEVDDSSLVSLQVALMQKKDEASNGTKATKKLSKQQELFMKKNKGVEERMKKDIVQEISEKTSQNMLAKKEKIYENLQKGGKNITKLLVDFEQKKIDNMNEDEKKNFEKERQLFYEEKKKELQQREEEIQQKKFNISQYSMNKQFVQEEIERHEWEKEMLQELEDGVTEEMKELGKKNLIQQRYDRHATVDEKNQSKYQKRKVKSNNYQVKQRKKGIQLKNKEKTNYNSQIQNEFNFKKLFYIINCSYFIQKLILFQAFFNGNYYLLLKSHKINQYSNVSYIIQQIKLIHSILFTKFSKKINILTFNNFLDNKLKIHQLKLSLRDNQLKYFSLQ</sequence>
<protein>
    <submittedName>
        <fullName evidence="2">Uncharacterized protein</fullName>
    </submittedName>
</protein>
<dbReference type="Proteomes" id="UP000009168">
    <property type="component" value="Unassembled WGS sequence"/>
</dbReference>
<keyword evidence="3" id="KW-1185">Reference proteome</keyword>
<evidence type="ECO:0000313" key="3">
    <source>
        <dbReference type="Proteomes" id="UP000009168"/>
    </source>
</evidence>
<dbReference type="RefSeq" id="XP_001024685.2">
    <property type="nucleotide sequence ID" value="XM_001024685.2"/>
</dbReference>
<dbReference type="InParanoid" id="I7M3W8"/>
<dbReference type="AlphaFoldDB" id="I7M3W8"/>
<dbReference type="eggNOG" id="ENOG502SVJY">
    <property type="taxonomic scope" value="Eukaryota"/>
</dbReference>
<accession>I7M3W8</accession>
<organism evidence="2 3">
    <name type="scientific">Tetrahymena thermophila (strain SB210)</name>
    <dbReference type="NCBI Taxonomy" id="312017"/>
    <lineage>
        <taxon>Eukaryota</taxon>
        <taxon>Sar</taxon>
        <taxon>Alveolata</taxon>
        <taxon>Ciliophora</taxon>
        <taxon>Intramacronucleata</taxon>
        <taxon>Oligohymenophorea</taxon>
        <taxon>Hymenostomatida</taxon>
        <taxon>Tetrahymenina</taxon>
        <taxon>Tetrahymenidae</taxon>
        <taxon>Tetrahymena</taxon>
    </lineage>
</organism>